<reference evidence="8" key="1">
    <citation type="journal article" date="2014" name="Int. J. Syst. Evol. Microbiol.">
        <title>Complete genome sequence of Corynebacterium casei LMG S-19264T (=DSM 44701T), isolated from a smear-ripened cheese.</title>
        <authorList>
            <consortium name="US DOE Joint Genome Institute (JGI-PGF)"/>
            <person name="Walter F."/>
            <person name="Albersmeier A."/>
            <person name="Kalinowski J."/>
            <person name="Ruckert C."/>
        </authorList>
    </citation>
    <scope>NUCLEOTIDE SEQUENCE</scope>
    <source>
        <strain evidence="8">CCM 7684</strain>
    </source>
</reference>
<dbReference type="PROSITE" id="PS01279">
    <property type="entry name" value="PCMT"/>
    <property type="match status" value="1"/>
</dbReference>
<accession>A0A8J2YIK7</accession>
<evidence type="ECO:0000256" key="3">
    <source>
        <dbReference type="ARBA" id="ARBA00022490"/>
    </source>
</evidence>
<dbReference type="Pfam" id="PF01135">
    <property type="entry name" value="PCMT"/>
    <property type="match status" value="1"/>
</dbReference>
<comment type="caution">
    <text evidence="8">The sequence shown here is derived from an EMBL/GenBank/DDBJ whole genome shotgun (WGS) entry which is preliminary data.</text>
</comment>
<comment type="subcellular location">
    <subcellularLocation>
        <location evidence="1 7">Cytoplasm</location>
    </subcellularLocation>
</comment>
<evidence type="ECO:0000256" key="4">
    <source>
        <dbReference type="ARBA" id="ARBA00022603"/>
    </source>
</evidence>
<keyword evidence="6 7" id="KW-0949">S-adenosyl-L-methionine</keyword>
<dbReference type="AlphaFoldDB" id="A0A8J2YIK7"/>
<dbReference type="PANTHER" id="PTHR11579">
    <property type="entry name" value="PROTEIN-L-ISOASPARTATE O-METHYLTRANSFERASE"/>
    <property type="match status" value="1"/>
</dbReference>
<keyword evidence="9" id="KW-1185">Reference proteome</keyword>
<dbReference type="Proteomes" id="UP000602745">
    <property type="component" value="Unassembled WGS sequence"/>
</dbReference>
<comment type="function">
    <text evidence="7">Catalyzes the methyl esterification of L-isoaspartyl residues in peptides and proteins that result from spontaneous decomposition of normal L-aspartyl and L-asparaginyl residues. It plays a role in the repair and/or degradation of damaged proteins.</text>
</comment>
<feature type="active site" evidence="7">
    <location>
        <position position="68"/>
    </location>
</feature>
<keyword evidence="3 7" id="KW-0963">Cytoplasm</keyword>
<dbReference type="CDD" id="cd02440">
    <property type="entry name" value="AdoMet_MTases"/>
    <property type="match status" value="1"/>
</dbReference>
<sequence length="221" mass="24291">MPVSGPNSHEEAARRAEFLLFLKRRGIADRNLLRAMETVPRDLFVAPELLQHAYADRPLPIACGQTISQPYLVAYMTEQLALNDRHKVLEIGTGSGYQTAILSRLARRIYTIDRFRTLTAEAEKRFAELRIANITTMTADGALGWPAQAPFDRIMVTAGCADVPDALVDQLGDDGVLIIPVGPPGGEQELLKIEKFGERTVTKNLLTVRFVPLVPGKAASL</sequence>
<dbReference type="PANTHER" id="PTHR11579:SF0">
    <property type="entry name" value="PROTEIN-L-ISOASPARTATE(D-ASPARTATE) O-METHYLTRANSFERASE"/>
    <property type="match status" value="1"/>
</dbReference>
<gene>
    <name evidence="7 8" type="primary">pcm</name>
    <name evidence="8" type="ORF">GCM10007276_23240</name>
</gene>
<evidence type="ECO:0000256" key="1">
    <source>
        <dbReference type="ARBA" id="ARBA00004496"/>
    </source>
</evidence>
<dbReference type="EC" id="2.1.1.77" evidence="7"/>
<dbReference type="RefSeq" id="WP_188409886.1">
    <property type="nucleotide sequence ID" value="NZ_BMCP01000002.1"/>
</dbReference>
<dbReference type="HAMAP" id="MF_00090">
    <property type="entry name" value="PIMT"/>
    <property type="match status" value="1"/>
</dbReference>
<reference evidence="8" key="2">
    <citation type="submission" date="2020-09" db="EMBL/GenBank/DDBJ databases">
        <authorList>
            <person name="Sun Q."/>
            <person name="Sedlacek I."/>
        </authorList>
    </citation>
    <scope>NUCLEOTIDE SEQUENCE</scope>
    <source>
        <strain evidence="8">CCM 7684</strain>
    </source>
</reference>
<name>A0A8J2YIK7_9RHOB</name>
<dbReference type="GO" id="GO:0004719">
    <property type="term" value="F:protein-L-isoaspartate (D-aspartate) O-methyltransferase activity"/>
    <property type="evidence" value="ECO:0007669"/>
    <property type="project" value="UniProtKB-UniRule"/>
</dbReference>
<protein>
    <recommendedName>
        <fullName evidence="7">Protein-L-isoaspartate O-methyltransferase</fullName>
        <ecNumber evidence="7">2.1.1.77</ecNumber>
    </recommendedName>
    <alternativeName>
        <fullName evidence="7">L-isoaspartyl protein carboxyl methyltransferase</fullName>
    </alternativeName>
    <alternativeName>
        <fullName evidence="7">Protein L-isoaspartyl methyltransferase</fullName>
    </alternativeName>
    <alternativeName>
        <fullName evidence="7">Protein-beta-aspartate methyltransferase</fullName>
        <shortName evidence="7">PIMT</shortName>
    </alternativeName>
</protein>
<comment type="similarity">
    <text evidence="2 7">Belongs to the methyltransferase superfamily. L-isoaspartyl/D-aspartyl protein methyltransferase family.</text>
</comment>
<dbReference type="FunFam" id="3.40.50.150:FF:000010">
    <property type="entry name" value="Protein-L-isoaspartate O-methyltransferase"/>
    <property type="match status" value="1"/>
</dbReference>
<dbReference type="Gene3D" id="3.40.50.150">
    <property type="entry name" value="Vaccinia Virus protein VP39"/>
    <property type="match status" value="1"/>
</dbReference>
<dbReference type="GO" id="GO:0030091">
    <property type="term" value="P:protein repair"/>
    <property type="evidence" value="ECO:0007669"/>
    <property type="project" value="UniProtKB-UniRule"/>
</dbReference>
<keyword evidence="5 7" id="KW-0808">Transferase</keyword>
<dbReference type="InterPro" id="IPR000682">
    <property type="entry name" value="PCMT"/>
</dbReference>
<evidence type="ECO:0000313" key="9">
    <source>
        <dbReference type="Proteomes" id="UP000602745"/>
    </source>
</evidence>
<dbReference type="GO" id="GO:0005737">
    <property type="term" value="C:cytoplasm"/>
    <property type="evidence" value="ECO:0007669"/>
    <property type="project" value="UniProtKB-SubCell"/>
</dbReference>
<dbReference type="NCBIfam" id="TIGR00080">
    <property type="entry name" value="pimt"/>
    <property type="match status" value="1"/>
</dbReference>
<dbReference type="NCBIfam" id="NF001453">
    <property type="entry name" value="PRK00312.1"/>
    <property type="match status" value="1"/>
</dbReference>
<evidence type="ECO:0000256" key="6">
    <source>
        <dbReference type="ARBA" id="ARBA00022691"/>
    </source>
</evidence>
<proteinExistence type="inferred from homology"/>
<dbReference type="GO" id="GO:0032259">
    <property type="term" value="P:methylation"/>
    <property type="evidence" value="ECO:0007669"/>
    <property type="project" value="UniProtKB-KW"/>
</dbReference>
<evidence type="ECO:0000313" key="8">
    <source>
        <dbReference type="EMBL" id="GGE45406.1"/>
    </source>
</evidence>
<comment type="catalytic activity">
    <reaction evidence="7">
        <text>[protein]-L-isoaspartate + S-adenosyl-L-methionine = [protein]-L-isoaspartate alpha-methyl ester + S-adenosyl-L-homocysteine</text>
        <dbReference type="Rhea" id="RHEA:12705"/>
        <dbReference type="Rhea" id="RHEA-COMP:12143"/>
        <dbReference type="Rhea" id="RHEA-COMP:12144"/>
        <dbReference type="ChEBI" id="CHEBI:57856"/>
        <dbReference type="ChEBI" id="CHEBI:59789"/>
        <dbReference type="ChEBI" id="CHEBI:90596"/>
        <dbReference type="ChEBI" id="CHEBI:90598"/>
        <dbReference type="EC" id="2.1.1.77"/>
    </reaction>
</comment>
<evidence type="ECO:0000256" key="5">
    <source>
        <dbReference type="ARBA" id="ARBA00022679"/>
    </source>
</evidence>
<evidence type="ECO:0000256" key="2">
    <source>
        <dbReference type="ARBA" id="ARBA00005369"/>
    </source>
</evidence>
<dbReference type="SUPFAM" id="SSF53335">
    <property type="entry name" value="S-adenosyl-L-methionine-dependent methyltransferases"/>
    <property type="match status" value="1"/>
</dbReference>
<dbReference type="InterPro" id="IPR029063">
    <property type="entry name" value="SAM-dependent_MTases_sf"/>
</dbReference>
<dbReference type="EMBL" id="BMCP01000002">
    <property type="protein sequence ID" value="GGE45406.1"/>
    <property type="molecule type" value="Genomic_DNA"/>
</dbReference>
<organism evidence="8 9">
    <name type="scientific">Agaricicola taiwanensis</name>
    <dbReference type="NCBI Taxonomy" id="591372"/>
    <lineage>
        <taxon>Bacteria</taxon>
        <taxon>Pseudomonadati</taxon>
        <taxon>Pseudomonadota</taxon>
        <taxon>Alphaproteobacteria</taxon>
        <taxon>Rhodobacterales</taxon>
        <taxon>Paracoccaceae</taxon>
        <taxon>Agaricicola</taxon>
    </lineage>
</organism>
<evidence type="ECO:0000256" key="7">
    <source>
        <dbReference type="HAMAP-Rule" id="MF_00090"/>
    </source>
</evidence>
<keyword evidence="4 7" id="KW-0489">Methyltransferase</keyword>